<keyword evidence="3" id="KW-0804">Transcription</keyword>
<evidence type="ECO:0000256" key="1">
    <source>
        <dbReference type="ARBA" id="ARBA00023015"/>
    </source>
</evidence>
<dbReference type="RefSeq" id="WP_190326532.1">
    <property type="nucleotide sequence ID" value="NZ_CP061171.1"/>
</dbReference>
<evidence type="ECO:0000256" key="2">
    <source>
        <dbReference type="ARBA" id="ARBA00023125"/>
    </source>
</evidence>
<dbReference type="Gene3D" id="2.60.120.280">
    <property type="entry name" value="Regulatory protein AraC"/>
    <property type="match status" value="1"/>
</dbReference>
<dbReference type="InterPro" id="IPR009057">
    <property type="entry name" value="Homeodomain-like_sf"/>
</dbReference>
<dbReference type="Pfam" id="PF02311">
    <property type="entry name" value="AraC_binding"/>
    <property type="match status" value="1"/>
</dbReference>
<accession>A0ABX6TDR3</accession>
<evidence type="ECO:0000259" key="4">
    <source>
        <dbReference type="PROSITE" id="PS01124"/>
    </source>
</evidence>
<dbReference type="InterPro" id="IPR018060">
    <property type="entry name" value="HTH_AraC"/>
</dbReference>
<proteinExistence type="predicted"/>
<dbReference type="InterPro" id="IPR037923">
    <property type="entry name" value="HTH-like"/>
</dbReference>
<protein>
    <submittedName>
        <fullName evidence="5">AraC family transcriptional regulator</fullName>
    </submittedName>
</protein>
<organism evidence="5 6">
    <name type="scientific">Pedobacter riviphilus</name>
    <dbReference type="NCBI Taxonomy" id="2766984"/>
    <lineage>
        <taxon>Bacteria</taxon>
        <taxon>Pseudomonadati</taxon>
        <taxon>Bacteroidota</taxon>
        <taxon>Sphingobacteriia</taxon>
        <taxon>Sphingobacteriales</taxon>
        <taxon>Sphingobacteriaceae</taxon>
        <taxon>Pedobacter</taxon>
    </lineage>
</organism>
<dbReference type="PANTHER" id="PTHR43280">
    <property type="entry name" value="ARAC-FAMILY TRANSCRIPTIONAL REGULATOR"/>
    <property type="match status" value="1"/>
</dbReference>
<keyword evidence="2" id="KW-0238">DNA-binding</keyword>
<reference evidence="5 6" key="1">
    <citation type="submission" date="2020-09" db="EMBL/GenBank/DDBJ databases">
        <title>Pedobacter sp. SW-16 isolated from soil near Yeocheon.</title>
        <authorList>
            <person name="Im H.S."/>
            <person name="Joung Y."/>
            <person name="Lee S.-S."/>
        </authorList>
    </citation>
    <scope>NUCLEOTIDE SEQUENCE [LARGE SCALE GENOMIC DNA]</scope>
    <source>
        <strain evidence="5 6">SW-16</strain>
    </source>
</reference>
<dbReference type="PROSITE" id="PS00041">
    <property type="entry name" value="HTH_ARAC_FAMILY_1"/>
    <property type="match status" value="1"/>
</dbReference>
<dbReference type="InterPro" id="IPR018062">
    <property type="entry name" value="HTH_AraC-typ_CS"/>
</dbReference>
<dbReference type="CDD" id="cd06986">
    <property type="entry name" value="cupin_MmsR-like_N"/>
    <property type="match status" value="1"/>
</dbReference>
<dbReference type="Pfam" id="PF12833">
    <property type="entry name" value="HTH_18"/>
    <property type="match status" value="1"/>
</dbReference>
<dbReference type="Proteomes" id="UP000516439">
    <property type="component" value="Chromosome"/>
</dbReference>
<dbReference type="PROSITE" id="PS01124">
    <property type="entry name" value="HTH_ARAC_FAMILY_2"/>
    <property type="match status" value="1"/>
</dbReference>
<sequence>MDYITFFYELNMEKRQIKPKNSFDLLKSIIIPKNVLLKQCMGNGIISNIFITDIGYYRKALNHYIQRNNGAEQHILIYCVEGMGTVEFQGSVYHIEAGNFIIIPRKMPHTYQANSSLPWTIYWFHFLGSGADQLIASLQHYKAYAGFSEERNMMFDTIYNRLERGFSRENLIYANLCFHHYIAEIVYTDKLLNNDKIKEPDKVEEVIDFMRSNIEKTLSLKEMALAAYLSPSYLSAIFKKKTGTSPIDYFNQLKIQRTTQYLLFTNLRINEIALKIGINDPYYFSRLFSSIMGISPKQYRDNRFN</sequence>
<dbReference type="Gene3D" id="1.10.10.60">
    <property type="entry name" value="Homeodomain-like"/>
    <property type="match status" value="2"/>
</dbReference>
<feature type="domain" description="HTH araC/xylS-type" evidence="4">
    <location>
        <begin position="204"/>
        <end position="302"/>
    </location>
</feature>
<dbReference type="PRINTS" id="PR00032">
    <property type="entry name" value="HTHARAC"/>
</dbReference>
<name>A0ABX6TDR3_9SPHI</name>
<evidence type="ECO:0000313" key="6">
    <source>
        <dbReference type="Proteomes" id="UP000516439"/>
    </source>
</evidence>
<dbReference type="EMBL" id="CP061171">
    <property type="protein sequence ID" value="QNR83447.1"/>
    <property type="molecule type" value="Genomic_DNA"/>
</dbReference>
<evidence type="ECO:0000313" key="5">
    <source>
        <dbReference type="EMBL" id="QNR83447.1"/>
    </source>
</evidence>
<dbReference type="SMART" id="SM00342">
    <property type="entry name" value="HTH_ARAC"/>
    <property type="match status" value="1"/>
</dbReference>
<dbReference type="PANTHER" id="PTHR43280:SF30">
    <property type="entry name" value="MMSAB OPERON REGULATORY PROTEIN"/>
    <property type="match status" value="1"/>
</dbReference>
<dbReference type="InterPro" id="IPR003313">
    <property type="entry name" value="AraC-bd"/>
</dbReference>
<evidence type="ECO:0000256" key="3">
    <source>
        <dbReference type="ARBA" id="ARBA00023163"/>
    </source>
</evidence>
<keyword evidence="1" id="KW-0805">Transcription regulation</keyword>
<keyword evidence="6" id="KW-1185">Reference proteome</keyword>
<dbReference type="InterPro" id="IPR020449">
    <property type="entry name" value="Tscrpt_reg_AraC-type_HTH"/>
</dbReference>
<gene>
    <name evidence="5" type="ORF">H9N25_15995</name>
</gene>
<dbReference type="SUPFAM" id="SSF46689">
    <property type="entry name" value="Homeodomain-like"/>
    <property type="match status" value="2"/>
</dbReference>
<dbReference type="SUPFAM" id="SSF51215">
    <property type="entry name" value="Regulatory protein AraC"/>
    <property type="match status" value="1"/>
</dbReference>